<accession>A0A101JCV5</accession>
<dbReference type="Proteomes" id="UP000053923">
    <property type="component" value="Unassembled WGS sequence"/>
</dbReference>
<evidence type="ECO:0000256" key="1">
    <source>
        <dbReference type="SAM" id="MobiDB-lite"/>
    </source>
</evidence>
<gene>
    <name evidence="2" type="ORF">ADL12_37055</name>
</gene>
<dbReference type="EMBL" id="LLZG01000376">
    <property type="protein sequence ID" value="KUL24449.1"/>
    <property type="molecule type" value="Genomic_DNA"/>
</dbReference>
<feature type="region of interest" description="Disordered" evidence="1">
    <location>
        <begin position="26"/>
        <end position="47"/>
    </location>
</feature>
<evidence type="ECO:0000313" key="2">
    <source>
        <dbReference type="EMBL" id="KUL24449.1"/>
    </source>
</evidence>
<reference evidence="3" key="1">
    <citation type="submission" date="2015-10" db="EMBL/GenBank/DDBJ databases">
        <authorList>
            <person name="Ju K.-S."/>
            <person name="Doroghazi J.R."/>
            <person name="Metcalf W.W."/>
        </authorList>
    </citation>
    <scope>NUCLEOTIDE SEQUENCE [LARGE SCALE GENOMIC DNA]</scope>
    <source>
        <strain evidence="3">NRRL 3151</strain>
    </source>
</reference>
<name>A0A101JCV5_9ACTN</name>
<comment type="caution">
    <text evidence="2">The sequence shown here is derived from an EMBL/GenBank/DDBJ whole genome shotgun (WGS) entry which is preliminary data.</text>
</comment>
<evidence type="ECO:0000313" key="3">
    <source>
        <dbReference type="Proteomes" id="UP000053923"/>
    </source>
</evidence>
<protein>
    <submittedName>
        <fullName evidence="2">Uncharacterized protein</fullName>
    </submittedName>
</protein>
<keyword evidence="3" id="KW-1185">Reference proteome</keyword>
<dbReference type="RefSeq" id="WP_062711015.1">
    <property type="nucleotide sequence ID" value="NZ_LLZG01000376.1"/>
</dbReference>
<feature type="compositionally biased region" description="Pro residues" evidence="1">
    <location>
        <begin position="31"/>
        <end position="45"/>
    </location>
</feature>
<dbReference type="AlphaFoldDB" id="A0A101JCV5"/>
<organism evidence="2 3">
    <name type="scientific">Streptomyces regalis</name>
    <dbReference type="NCBI Taxonomy" id="68262"/>
    <lineage>
        <taxon>Bacteria</taxon>
        <taxon>Bacillati</taxon>
        <taxon>Actinomycetota</taxon>
        <taxon>Actinomycetes</taxon>
        <taxon>Kitasatosporales</taxon>
        <taxon>Streptomycetaceae</taxon>
        <taxon>Streptomyces</taxon>
    </lineage>
</organism>
<sequence length="87" mass="10041">MRERTAQLIESLLIALVRVLLPTRGRHRAAPPQPPLTTRPLPTAPRHPVHVCRCERERILQRRRAHWIATYGIDAELRRRAGQEVSA</sequence>
<proteinExistence type="predicted"/>